<dbReference type="Pfam" id="PF13952">
    <property type="entry name" value="DUF4216"/>
    <property type="match status" value="1"/>
</dbReference>
<feature type="domain" description="DUF4216" evidence="2">
    <location>
        <begin position="35"/>
        <end position="103"/>
    </location>
</feature>
<dbReference type="AlphaFoldDB" id="A0AAV2F937"/>
<name>A0AAV2F937_9ROSI</name>
<dbReference type="PANTHER" id="PTHR48258">
    <property type="entry name" value="DUF4218 DOMAIN-CONTAINING PROTEIN-RELATED"/>
    <property type="match status" value="1"/>
</dbReference>
<evidence type="ECO:0000313" key="3">
    <source>
        <dbReference type="EMBL" id="CAL1394710.1"/>
    </source>
</evidence>
<dbReference type="PANTHER" id="PTHR48258:SF15">
    <property type="entry name" value="OS02G0543900 PROTEIN"/>
    <property type="match status" value="1"/>
</dbReference>
<gene>
    <name evidence="3" type="ORF">LTRI10_LOCUS35195</name>
</gene>
<dbReference type="Proteomes" id="UP001497516">
    <property type="component" value="Chromosome 6"/>
</dbReference>
<feature type="region of interest" description="Disordered" evidence="1">
    <location>
        <begin position="173"/>
        <end position="201"/>
    </location>
</feature>
<evidence type="ECO:0000256" key="1">
    <source>
        <dbReference type="SAM" id="MobiDB-lite"/>
    </source>
</evidence>
<sequence length="201" mass="23287">MSFKSFIIQSYASARDRNPIYSEVSYYGVLREILELDHWVGKKVVLFKCDWVSSGRGLKQDDLGFILVNFAQRLRNKEPFVMASQAQQVFYVQDPIDQDWQVVIKTVSRDFYDMDEEVGDVDTHLQSEICNDSGVIFDDIPNDEAVEWIRASRNGELIDDPTELVGIELVEHQNEATQEEDNDNEVEEDMTTTNNQDAYHY</sequence>
<feature type="compositionally biased region" description="Acidic residues" evidence="1">
    <location>
        <begin position="177"/>
        <end position="190"/>
    </location>
</feature>
<dbReference type="InterPro" id="IPR025312">
    <property type="entry name" value="DUF4216"/>
</dbReference>
<protein>
    <recommendedName>
        <fullName evidence="2">DUF4216 domain-containing protein</fullName>
    </recommendedName>
</protein>
<accession>A0AAV2F937</accession>
<dbReference type="EMBL" id="OZ034819">
    <property type="protein sequence ID" value="CAL1394710.1"/>
    <property type="molecule type" value="Genomic_DNA"/>
</dbReference>
<keyword evidence="4" id="KW-1185">Reference proteome</keyword>
<reference evidence="3 4" key="1">
    <citation type="submission" date="2024-04" db="EMBL/GenBank/DDBJ databases">
        <authorList>
            <person name="Fracassetti M."/>
        </authorList>
    </citation>
    <scope>NUCLEOTIDE SEQUENCE [LARGE SCALE GENOMIC DNA]</scope>
</reference>
<proteinExistence type="predicted"/>
<evidence type="ECO:0000313" key="4">
    <source>
        <dbReference type="Proteomes" id="UP001497516"/>
    </source>
</evidence>
<evidence type="ECO:0000259" key="2">
    <source>
        <dbReference type="Pfam" id="PF13952"/>
    </source>
</evidence>
<organism evidence="3 4">
    <name type="scientific">Linum trigynum</name>
    <dbReference type="NCBI Taxonomy" id="586398"/>
    <lineage>
        <taxon>Eukaryota</taxon>
        <taxon>Viridiplantae</taxon>
        <taxon>Streptophyta</taxon>
        <taxon>Embryophyta</taxon>
        <taxon>Tracheophyta</taxon>
        <taxon>Spermatophyta</taxon>
        <taxon>Magnoliopsida</taxon>
        <taxon>eudicotyledons</taxon>
        <taxon>Gunneridae</taxon>
        <taxon>Pentapetalae</taxon>
        <taxon>rosids</taxon>
        <taxon>fabids</taxon>
        <taxon>Malpighiales</taxon>
        <taxon>Linaceae</taxon>
        <taxon>Linum</taxon>
    </lineage>
</organism>